<organism evidence="3">
    <name type="scientific">Borrelia parkeri SLO</name>
    <dbReference type="NCBI Taxonomy" id="1313294"/>
    <lineage>
        <taxon>Bacteria</taxon>
        <taxon>Pseudomonadati</taxon>
        <taxon>Spirochaetota</taxon>
        <taxon>Spirochaetia</taxon>
        <taxon>Spirochaetales</taxon>
        <taxon>Borreliaceae</taxon>
        <taxon>Borrelia</taxon>
    </lineage>
</organism>
<dbReference type="InterPro" id="IPR027417">
    <property type="entry name" value="P-loop_NTPase"/>
</dbReference>
<dbReference type="InterPro" id="IPR052380">
    <property type="entry name" value="Viral_DNA_packaging_terminase"/>
</dbReference>
<gene>
    <name evidence="3" type="ORF">BPA_0046600</name>
</gene>
<protein>
    <submittedName>
        <fullName evidence="3">Terminase large subunit</fullName>
    </submittedName>
</protein>
<dbReference type="AlphaFoldDB" id="W5SS44"/>
<evidence type="ECO:0000259" key="1">
    <source>
        <dbReference type="Pfam" id="PF04466"/>
    </source>
</evidence>
<reference evidence="3" key="1">
    <citation type="submission" date="2013-04" db="EMBL/GenBank/DDBJ databases">
        <title>Comparative Genomics of Relapsing Fever Spirochetes.</title>
        <authorList>
            <person name="Schwan T.G."/>
            <person name="Raffel S.J."/>
            <person name="Porcella S.F."/>
            <person name="Martens C.A."/>
            <person name="Bruno D.P."/>
            <person name="Ricklefs S.M."/>
            <person name="Barbian K.B."/>
        </authorList>
    </citation>
    <scope>NUCLEOTIDE SEQUENCE</scope>
    <source>
        <strain evidence="3">SLO</strain>
        <plasmid evidence="3">unnamed</plasmid>
    </source>
</reference>
<dbReference type="Pfam" id="PF04466">
    <property type="entry name" value="Terminase_3"/>
    <property type="match status" value="1"/>
</dbReference>
<evidence type="ECO:0000259" key="2">
    <source>
        <dbReference type="Pfam" id="PF17288"/>
    </source>
</evidence>
<dbReference type="NCBIfam" id="TIGR01547">
    <property type="entry name" value="phage_term_2"/>
    <property type="match status" value="1"/>
</dbReference>
<accession>W5SS44</accession>
<dbReference type="Pfam" id="PF17288">
    <property type="entry name" value="Terminase_3C"/>
    <property type="match status" value="1"/>
</dbReference>
<evidence type="ECO:0000313" key="3">
    <source>
        <dbReference type="EMBL" id="AHH10019.1"/>
    </source>
</evidence>
<geneLocation type="plasmid" evidence="3">
    <name>unnamed</name>
</geneLocation>
<feature type="domain" description="Phage terminase large subunit N-terminal" evidence="1">
    <location>
        <begin position="26"/>
        <end position="225"/>
    </location>
</feature>
<dbReference type="InterPro" id="IPR035412">
    <property type="entry name" value="Terminase_L_N"/>
</dbReference>
<keyword evidence="3" id="KW-0614">Plasmid</keyword>
<feature type="domain" description="Phage terminase large subunit C-terminal" evidence="2">
    <location>
        <begin position="248"/>
        <end position="400"/>
    </location>
</feature>
<dbReference type="PANTHER" id="PTHR39184">
    <property type="match status" value="1"/>
</dbReference>
<dbReference type="EMBL" id="CP005876">
    <property type="protein sequence ID" value="AHH10019.1"/>
    <property type="molecule type" value="Genomic_DNA"/>
</dbReference>
<sequence>MVWENRLRLKRLPIYFDAYKRKPGAEIFVYYSSRGTGKTYDIATVNLERKFTPDGGDTLAVRKKKNKTIQSIHKEILELLHRYNLRREFNVSKAKIETKNLIYGRKRAFVFEGGHDTTDLKSYAHFKDLWLEEANQFTESDIERLIPTMRERGGRIYMSSNPVPCSHWLYKRYISNEDNPSVCVIKSTYRDNPFLNGGDIDLWLEKQRLAYHGNDLGFRIEVLGEEFDFGTARFIKNFEVCDESLLGRAQGNFYTGVHIKGNRVCFIEIFVGRIAYFPITVVTNASSKVLLSKEDYERECSRFRGTFVLPHTREELKFVFSRFGRGSLVARNRNLYVLSDYLIPNNLSVLRRDETEDVILEFSETEYYYDESLGSESGTATNLVMQKNLQYIPAFLNAVSIFA</sequence>
<name>W5SS44_BORPR</name>
<dbReference type="HOGENOM" id="CLU_682707_0_0_12"/>
<dbReference type="PANTHER" id="PTHR39184:SF1">
    <property type="entry name" value="PBSX PHAGE TERMINASE LARGE SUBUNIT"/>
    <property type="match status" value="1"/>
</dbReference>
<dbReference type="Gene3D" id="3.40.50.300">
    <property type="entry name" value="P-loop containing nucleotide triphosphate hydrolases"/>
    <property type="match status" value="1"/>
</dbReference>
<dbReference type="InterPro" id="IPR006437">
    <property type="entry name" value="Phage_terminase_lsu"/>
</dbReference>
<proteinExistence type="predicted"/>
<dbReference type="InterPro" id="IPR035413">
    <property type="entry name" value="Terminase_L_C"/>
</dbReference>